<accession>A0ABW4TSS5</accession>
<comment type="caution">
    <text evidence="1">The sequence shown here is derived from an EMBL/GenBank/DDBJ whole genome shotgun (WGS) entry which is preliminary data.</text>
</comment>
<dbReference type="Proteomes" id="UP001597400">
    <property type="component" value="Unassembled WGS sequence"/>
</dbReference>
<dbReference type="RefSeq" id="WP_380927349.1">
    <property type="nucleotide sequence ID" value="NZ_JBHUGS010000001.1"/>
</dbReference>
<evidence type="ECO:0000313" key="1">
    <source>
        <dbReference type="EMBL" id="MFD1949725.1"/>
    </source>
</evidence>
<keyword evidence="2" id="KW-1185">Reference proteome</keyword>
<name>A0ABW4TSS5_9SPHN</name>
<evidence type="ECO:0008006" key="3">
    <source>
        <dbReference type="Google" id="ProtNLM"/>
    </source>
</evidence>
<gene>
    <name evidence="1" type="ORF">ACFSGX_02945</name>
</gene>
<evidence type="ECO:0000313" key="2">
    <source>
        <dbReference type="Proteomes" id="UP001597400"/>
    </source>
</evidence>
<sequence length="389" mass="42044">MLILLLLALAQPAASPVAPTDQTITITGVSLKVTGDALESCLARACPPAEDIATSMTHAENQLIAGDLQGARTTLLKSTGRNKPHAKKLPVPVSNLLFFNAEVASLSGLTDSGRIGTIDSLSALKAGLPKDGPQVATQRLLVADVFRREGRYPTAVKMYDAIADQAARSGWPSLQAAAMFRSLAFYATAASISPAYRGEARRRYAALRRLTTPASQTVRDASALLEAKLLIMSDTKANIDDVLQQVKTKRTTTPMLVMMPPVDLGTTLTRTGGTSSITRNQWVDFRFRITGDGTVEDIEQLTRAPNAQGEWIERAQRALADRRYLPLALPPGSTGLWRRERFMVVADQVASDRSRIRTHVGKPRLHILDLTPDADAELGAASNLSPRTQ</sequence>
<dbReference type="EMBL" id="JBHUGS010000001">
    <property type="protein sequence ID" value="MFD1949725.1"/>
    <property type="molecule type" value="Genomic_DNA"/>
</dbReference>
<protein>
    <recommendedName>
        <fullName evidence="3">TonB C-terminal domain-containing protein</fullName>
    </recommendedName>
</protein>
<reference evidence="2" key="1">
    <citation type="journal article" date="2019" name="Int. J. Syst. Evol. Microbiol.">
        <title>The Global Catalogue of Microorganisms (GCM) 10K type strain sequencing project: providing services to taxonomists for standard genome sequencing and annotation.</title>
        <authorList>
            <consortium name="The Broad Institute Genomics Platform"/>
            <consortium name="The Broad Institute Genome Sequencing Center for Infectious Disease"/>
            <person name="Wu L."/>
            <person name="Ma J."/>
        </authorList>
    </citation>
    <scope>NUCLEOTIDE SEQUENCE [LARGE SCALE GENOMIC DNA]</scope>
    <source>
        <strain evidence="2">CGMCC 1.12702</strain>
    </source>
</reference>
<proteinExistence type="predicted"/>
<organism evidence="1 2">
    <name type="scientific">Sphingomonas arantia</name>
    <dbReference type="NCBI Taxonomy" id="1460676"/>
    <lineage>
        <taxon>Bacteria</taxon>
        <taxon>Pseudomonadati</taxon>
        <taxon>Pseudomonadota</taxon>
        <taxon>Alphaproteobacteria</taxon>
        <taxon>Sphingomonadales</taxon>
        <taxon>Sphingomonadaceae</taxon>
        <taxon>Sphingomonas</taxon>
    </lineage>
</organism>